<feature type="domain" description="N-terminal Ras-GEF" evidence="5">
    <location>
        <begin position="42"/>
        <end position="196"/>
    </location>
</feature>
<dbReference type="Gene3D" id="1.10.840.10">
    <property type="entry name" value="Ras guanine-nucleotide exchange factors catalytic domain"/>
    <property type="match status" value="1"/>
</dbReference>
<evidence type="ECO:0000313" key="7">
    <source>
        <dbReference type="Proteomes" id="UP001208570"/>
    </source>
</evidence>
<proteinExistence type="predicted"/>
<evidence type="ECO:0000313" key="6">
    <source>
        <dbReference type="EMBL" id="KAK2167190.1"/>
    </source>
</evidence>
<feature type="region of interest" description="Disordered" evidence="3">
    <location>
        <begin position="577"/>
        <end position="696"/>
    </location>
</feature>
<dbReference type="InterPro" id="IPR008937">
    <property type="entry name" value="Ras-like_GEF"/>
</dbReference>
<comment type="caution">
    <text evidence="6">The sequence shown here is derived from an EMBL/GenBank/DDBJ whole genome shotgun (WGS) entry which is preliminary data.</text>
</comment>
<dbReference type="PROSITE" id="PS50212">
    <property type="entry name" value="RASGEF_NTER"/>
    <property type="match status" value="1"/>
</dbReference>
<keyword evidence="1 2" id="KW-0344">Guanine-nucleotide releasing factor</keyword>
<sequence>MPLKSVVCSKEHILHGSEILWFAEPDSGENIVFEENPGSNADNKLIKGGTLLKLVERLTYHAYADPKFVRTFLTTYRTFCKPSELLSLLKERYPFLCCLIITFEIPDPKIDVENVDPQEKEMRIREDLKRFRKEYAKPVQFRVLNVLRHWVDQHWYDFEENPELLNSTLLPFLESVKGKAMRKWLETITKIINRRLESDGTEKQKQITYPSQPPPIEWHLTRQKEEFDLMTLHPVEIARQVTLLEFDLYRAVKPSEMVGTVWMKKNKNITSPNLLKMIQHSTRFTFWLERCIIEAENFEERVAVMSRILEIMCVFQELNNFNGVLEVISALHSSAVFRLEHTFAEVWQKYPKLKKSYDEAQELNQDRFKRMYLTNILKTEEGNPDFLPKAAAGMINFKKRRKVAEITSEIQQYQNQPYCLIIQSEIRAYFEELDPLGNMTENQFNNHLFDKSHKIEPKNAKQPIKASKIRDYLLKSPGIKMALSRHMNTMMKGGDKNHMSSSSSSPVPNSRSRDDGTGADSDHTSIVGTSPPSLSPPNSPGPQDSVFTTVFIPTPSTSSDPAVSVPPFATFQSVSPSLKAVKPVPPSVKDEPPPLPPRVNLSLPDLGPCIRPELPPRSDQGPPPLPPRHGTLPRSFSQSPAKPMRSGTRTMTRHELEREPPPLPPSPSTNVNFNAEVYEDNLPKLPPRTYKKEPRS</sequence>
<dbReference type="InterPro" id="IPR000651">
    <property type="entry name" value="Ras-like_Gua-exchang_fac_N"/>
</dbReference>
<evidence type="ECO:0000256" key="2">
    <source>
        <dbReference type="PROSITE-ProRule" id="PRU00168"/>
    </source>
</evidence>
<dbReference type="Gene3D" id="1.20.870.10">
    <property type="entry name" value="Son of sevenless (SoS) protein Chain: S domain 1"/>
    <property type="match status" value="1"/>
</dbReference>
<feature type="domain" description="Ras-GEF" evidence="4">
    <location>
        <begin position="233"/>
        <end position="458"/>
    </location>
</feature>
<dbReference type="Pfam" id="PF00617">
    <property type="entry name" value="RasGEF"/>
    <property type="match status" value="1"/>
</dbReference>
<dbReference type="PANTHER" id="PTHR23113">
    <property type="entry name" value="GUANINE NUCLEOTIDE EXCHANGE FACTOR"/>
    <property type="match status" value="1"/>
</dbReference>
<protein>
    <submittedName>
        <fullName evidence="6">Uncharacterized protein</fullName>
    </submittedName>
</protein>
<feature type="region of interest" description="Disordered" evidence="3">
    <location>
        <begin position="490"/>
        <end position="563"/>
    </location>
</feature>
<dbReference type="CDD" id="cd06224">
    <property type="entry name" value="REM"/>
    <property type="match status" value="1"/>
</dbReference>
<reference evidence="6" key="1">
    <citation type="journal article" date="2023" name="Mol. Biol. Evol.">
        <title>Third-Generation Sequencing Reveals the Adaptive Role of the Epigenome in Three Deep-Sea Polychaetes.</title>
        <authorList>
            <person name="Perez M."/>
            <person name="Aroh O."/>
            <person name="Sun Y."/>
            <person name="Lan Y."/>
            <person name="Juniper S.K."/>
            <person name="Young C.R."/>
            <person name="Angers B."/>
            <person name="Qian P.Y."/>
        </authorList>
    </citation>
    <scope>NUCLEOTIDE SEQUENCE</scope>
    <source>
        <strain evidence="6">P08H-3</strain>
    </source>
</reference>
<dbReference type="AlphaFoldDB" id="A0AAD9KAQ1"/>
<dbReference type="PANTHER" id="PTHR23113:SF363">
    <property type="entry name" value="PROTEIN SON OF SEVENLESS"/>
    <property type="match status" value="1"/>
</dbReference>
<dbReference type="InterPro" id="IPR001895">
    <property type="entry name" value="RASGEF_cat_dom"/>
</dbReference>
<keyword evidence="7" id="KW-1185">Reference proteome</keyword>
<evidence type="ECO:0000259" key="4">
    <source>
        <dbReference type="PROSITE" id="PS50009"/>
    </source>
</evidence>
<organism evidence="6 7">
    <name type="scientific">Paralvinella palmiformis</name>
    <dbReference type="NCBI Taxonomy" id="53620"/>
    <lineage>
        <taxon>Eukaryota</taxon>
        <taxon>Metazoa</taxon>
        <taxon>Spiralia</taxon>
        <taxon>Lophotrochozoa</taxon>
        <taxon>Annelida</taxon>
        <taxon>Polychaeta</taxon>
        <taxon>Sedentaria</taxon>
        <taxon>Canalipalpata</taxon>
        <taxon>Terebellida</taxon>
        <taxon>Terebelliformia</taxon>
        <taxon>Alvinellidae</taxon>
        <taxon>Paralvinella</taxon>
    </lineage>
</organism>
<dbReference type="GO" id="GO:0005886">
    <property type="term" value="C:plasma membrane"/>
    <property type="evidence" value="ECO:0007669"/>
    <property type="project" value="TreeGrafter"/>
</dbReference>
<evidence type="ECO:0000256" key="1">
    <source>
        <dbReference type="ARBA" id="ARBA00022658"/>
    </source>
</evidence>
<dbReference type="SMART" id="SM00229">
    <property type="entry name" value="RasGEFN"/>
    <property type="match status" value="1"/>
</dbReference>
<dbReference type="Proteomes" id="UP001208570">
    <property type="component" value="Unassembled WGS sequence"/>
</dbReference>
<name>A0AAD9KAQ1_9ANNE</name>
<dbReference type="InterPro" id="IPR023578">
    <property type="entry name" value="Ras_GEF_dom_sf"/>
</dbReference>
<accession>A0AAD9KAQ1</accession>
<dbReference type="CDD" id="cd00155">
    <property type="entry name" value="RasGEF"/>
    <property type="match status" value="1"/>
</dbReference>
<dbReference type="InterPro" id="IPR036964">
    <property type="entry name" value="RASGEF_cat_dom_sf"/>
</dbReference>
<dbReference type="SUPFAM" id="SSF48366">
    <property type="entry name" value="Ras GEF"/>
    <property type="match status" value="1"/>
</dbReference>
<evidence type="ECO:0000259" key="5">
    <source>
        <dbReference type="PROSITE" id="PS50212"/>
    </source>
</evidence>
<dbReference type="SMART" id="SM00147">
    <property type="entry name" value="RasGEF"/>
    <property type="match status" value="1"/>
</dbReference>
<dbReference type="GO" id="GO:0005085">
    <property type="term" value="F:guanyl-nucleotide exchange factor activity"/>
    <property type="evidence" value="ECO:0007669"/>
    <property type="project" value="UniProtKB-KW"/>
</dbReference>
<dbReference type="Pfam" id="PF00618">
    <property type="entry name" value="RasGEF_N"/>
    <property type="match status" value="1"/>
</dbReference>
<gene>
    <name evidence="6" type="ORF">LSH36_31g02091</name>
</gene>
<feature type="compositionally biased region" description="Low complexity" evidence="3">
    <location>
        <begin position="500"/>
        <end position="510"/>
    </location>
</feature>
<evidence type="ECO:0000256" key="3">
    <source>
        <dbReference type="SAM" id="MobiDB-lite"/>
    </source>
</evidence>
<dbReference type="PROSITE" id="PS50009">
    <property type="entry name" value="RASGEF_CAT"/>
    <property type="match status" value="1"/>
</dbReference>
<dbReference type="EMBL" id="JAODUP010000031">
    <property type="protein sequence ID" value="KAK2167190.1"/>
    <property type="molecule type" value="Genomic_DNA"/>
</dbReference>
<dbReference type="GO" id="GO:0007265">
    <property type="term" value="P:Ras protein signal transduction"/>
    <property type="evidence" value="ECO:0007669"/>
    <property type="project" value="TreeGrafter"/>
</dbReference>
<feature type="compositionally biased region" description="Basic and acidic residues" evidence="3">
    <location>
        <begin position="511"/>
        <end position="523"/>
    </location>
</feature>